<reference evidence="2" key="1">
    <citation type="submission" date="2022-11" db="UniProtKB">
        <authorList>
            <consortium name="WormBaseParasite"/>
        </authorList>
    </citation>
    <scope>IDENTIFICATION</scope>
</reference>
<proteinExistence type="predicted"/>
<dbReference type="Proteomes" id="UP000887565">
    <property type="component" value="Unplaced"/>
</dbReference>
<dbReference type="AlphaFoldDB" id="A0A915HKG8"/>
<sequence length="66" mass="7158">MDGSGGDVSATENVVKVGKNHFDVAFSKVKPSVSNSERNNFLKLKRKYGDIDENCGVKIVDAEALE</sequence>
<accession>A0A915HKG8</accession>
<protein>
    <submittedName>
        <fullName evidence="2">Uncharacterized protein</fullName>
    </submittedName>
</protein>
<evidence type="ECO:0000313" key="1">
    <source>
        <dbReference type="Proteomes" id="UP000887565"/>
    </source>
</evidence>
<name>A0A915HKG8_ROMCU</name>
<organism evidence="1 2">
    <name type="scientific">Romanomermis culicivorax</name>
    <name type="common">Nematode worm</name>
    <dbReference type="NCBI Taxonomy" id="13658"/>
    <lineage>
        <taxon>Eukaryota</taxon>
        <taxon>Metazoa</taxon>
        <taxon>Ecdysozoa</taxon>
        <taxon>Nematoda</taxon>
        <taxon>Enoplea</taxon>
        <taxon>Dorylaimia</taxon>
        <taxon>Mermithida</taxon>
        <taxon>Mermithoidea</taxon>
        <taxon>Mermithidae</taxon>
        <taxon>Romanomermis</taxon>
    </lineage>
</organism>
<dbReference type="WBParaSite" id="nRc.2.0.1.t01955-RA">
    <property type="protein sequence ID" value="nRc.2.0.1.t01955-RA"/>
    <property type="gene ID" value="nRc.2.0.1.g01955"/>
</dbReference>
<evidence type="ECO:0000313" key="2">
    <source>
        <dbReference type="WBParaSite" id="nRc.2.0.1.t01955-RA"/>
    </source>
</evidence>
<keyword evidence="1" id="KW-1185">Reference proteome</keyword>